<evidence type="ECO:0000256" key="2">
    <source>
        <dbReference type="ARBA" id="ARBA00022741"/>
    </source>
</evidence>
<organism evidence="7 8">
    <name type="scientific">Mytilus edulis</name>
    <name type="common">Blue mussel</name>
    <dbReference type="NCBI Taxonomy" id="6550"/>
    <lineage>
        <taxon>Eukaryota</taxon>
        <taxon>Metazoa</taxon>
        <taxon>Spiralia</taxon>
        <taxon>Lophotrochozoa</taxon>
        <taxon>Mollusca</taxon>
        <taxon>Bivalvia</taxon>
        <taxon>Autobranchia</taxon>
        <taxon>Pteriomorphia</taxon>
        <taxon>Mytilida</taxon>
        <taxon>Mytiloidea</taxon>
        <taxon>Mytilidae</taxon>
        <taxon>Mytilinae</taxon>
        <taxon>Mytilus</taxon>
    </lineage>
</organism>
<keyword evidence="3" id="KW-0067">ATP-binding</keyword>
<feature type="domain" description="Aminoacyl-tRNA synthetase class Ia" evidence="6">
    <location>
        <begin position="18"/>
        <end position="103"/>
    </location>
</feature>
<evidence type="ECO:0000313" key="7">
    <source>
        <dbReference type="EMBL" id="CAG2216505.1"/>
    </source>
</evidence>
<evidence type="ECO:0000259" key="6">
    <source>
        <dbReference type="Pfam" id="PF00133"/>
    </source>
</evidence>
<dbReference type="SUPFAM" id="SSF52374">
    <property type="entry name" value="Nucleotidylyl transferase"/>
    <property type="match status" value="2"/>
</dbReference>
<dbReference type="AlphaFoldDB" id="A0A8S3S3W7"/>
<keyword evidence="5" id="KW-0030">Aminoacyl-tRNA synthetase</keyword>
<accession>A0A8S3S3W7</accession>
<dbReference type="PROSITE" id="PS00178">
    <property type="entry name" value="AA_TRNA_LIGASE_I"/>
    <property type="match status" value="1"/>
</dbReference>
<dbReference type="EC" id="6.1.1.5" evidence="7"/>
<keyword evidence="4" id="KW-0648">Protein biosynthesis</keyword>
<dbReference type="InterPro" id="IPR023586">
    <property type="entry name" value="Ile-tRNA-ligase_type2"/>
</dbReference>
<dbReference type="GO" id="GO:0005524">
    <property type="term" value="F:ATP binding"/>
    <property type="evidence" value="ECO:0007669"/>
    <property type="project" value="UniProtKB-KW"/>
</dbReference>
<evidence type="ECO:0000256" key="4">
    <source>
        <dbReference type="ARBA" id="ARBA00022917"/>
    </source>
</evidence>
<comment type="caution">
    <text evidence="7">The sequence shown here is derived from an EMBL/GenBank/DDBJ whole genome shotgun (WGS) entry which is preliminary data.</text>
</comment>
<dbReference type="GO" id="GO:0006428">
    <property type="term" value="P:isoleucyl-tRNA aminoacylation"/>
    <property type="evidence" value="ECO:0007669"/>
    <property type="project" value="TreeGrafter"/>
</dbReference>
<proteinExistence type="predicted"/>
<gene>
    <name evidence="7" type="ORF">MEDL_30251</name>
</gene>
<keyword evidence="8" id="KW-1185">Reference proteome</keyword>
<evidence type="ECO:0000256" key="1">
    <source>
        <dbReference type="ARBA" id="ARBA00022598"/>
    </source>
</evidence>
<name>A0A8S3S3W7_MYTED</name>
<dbReference type="InterPro" id="IPR001412">
    <property type="entry name" value="aa-tRNA-synth_I_CS"/>
</dbReference>
<sequence length="304" mass="35286">MAQQVPEKISFPQEEEKVQAFWKEIDAFKTSLKQSKGKPKYTFYDGPPFATGLPHYGHILAGTIKDVMTRWAHQSGYHVERRFGWDCHGLPVDADKLIMKKLKDIGKLVHQGQCKHNYPFCWRDTTNLQGSSQLVCTCRTVHRTAVRKQFQDLLIVCVGSIQELKDLTGVEVKDLHRETMYLCNSPAVRADSLRFKEEGVERVLKDVFLPWYNAYRFFMQNVERLERSPLIPFITEHMYQNLKHLLESDSAKDSRSVHFLMIPSPSKSDTGQVINKCCGKGVFKFWYITTFINEKYFQFTVTAT</sequence>
<evidence type="ECO:0000256" key="3">
    <source>
        <dbReference type="ARBA" id="ARBA00022840"/>
    </source>
</evidence>
<dbReference type="Proteomes" id="UP000683360">
    <property type="component" value="Unassembled WGS sequence"/>
</dbReference>
<keyword evidence="1 7" id="KW-0436">Ligase</keyword>
<evidence type="ECO:0000313" key="8">
    <source>
        <dbReference type="Proteomes" id="UP000683360"/>
    </source>
</evidence>
<dbReference type="GO" id="GO:0004822">
    <property type="term" value="F:isoleucine-tRNA ligase activity"/>
    <property type="evidence" value="ECO:0007669"/>
    <property type="project" value="UniProtKB-EC"/>
</dbReference>
<dbReference type="PANTHER" id="PTHR42780">
    <property type="entry name" value="SOLEUCYL-TRNA SYNTHETASE"/>
    <property type="match status" value="1"/>
</dbReference>
<protein>
    <submittedName>
        <fullName evidence="7">IARS</fullName>
        <ecNumber evidence="7">6.1.1.5</ecNumber>
    </submittedName>
</protein>
<dbReference type="EMBL" id="CAJPWZ010001484">
    <property type="protein sequence ID" value="CAG2216505.1"/>
    <property type="molecule type" value="Genomic_DNA"/>
</dbReference>
<dbReference type="InterPro" id="IPR014729">
    <property type="entry name" value="Rossmann-like_a/b/a_fold"/>
</dbReference>
<dbReference type="OrthoDB" id="1706657at2759"/>
<dbReference type="Gene3D" id="3.40.50.620">
    <property type="entry name" value="HUPs"/>
    <property type="match status" value="1"/>
</dbReference>
<dbReference type="Gene3D" id="1.10.730.10">
    <property type="entry name" value="Isoleucyl-tRNA Synthetase, Domain 1"/>
    <property type="match status" value="1"/>
</dbReference>
<reference evidence="7" key="1">
    <citation type="submission" date="2021-03" db="EMBL/GenBank/DDBJ databases">
        <authorList>
            <person name="Bekaert M."/>
        </authorList>
    </citation>
    <scope>NUCLEOTIDE SEQUENCE</scope>
</reference>
<keyword evidence="2" id="KW-0547">Nucleotide-binding</keyword>
<dbReference type="InterPro" id="IPR002300">
    <property type="entry name" value="aa-tRNA-synth_Ia"/>
</dbReference>
<evidence type="ECO:0000256" key="5">
    <source>
        <dbReference type="ARBA" id="ARBA00023146"/>
    </source>
</evidence>
<dbReference type="Pfam" id="PF00133">
    <property type="entry name" value="tRNA-synt_1"/>
    <property type="match status" value="1"/>
</dbReference>
<dbReference type="PANTHER" id="PTHR42780:SF1">
    <property type="entry name" value="ISOLEUCINE--TRNA LIGASE, CYTOPLASMIC"/>
    <property type="match status" value="1"/>
</dbReference>